<dbReference type="Pfam" id="PF12822">
    <property type="entry name" value="ECF_trnsprt"/>
    <property type="match status" value="1"/>
</dbReference>
<dbReference type="GeneID" id="97459373"/>
<dbReference type="GO" id="GO:0005886">
    <property type="term" value="C:plasma membrane"/>
    <property type="evidence" value="ECO:0007669"/>
    <property type="project" value="UniProtKB-SubCell"/>
</dbReference>
<feature type="transmembrane region" description="Helical" evidence="9">
    <location>
        <begin position="113"/>
        <end position="139"/>
    </location>
</feature>
<evidence type="ECO:0000313" key="11">
    <source>
        <dbReference type="Proteomes" id="UP001213015"/>
    </source>
</evidence>
<comment type="function">
    <text evidence="8">Probably a riboflavin-binding protein that interacts with the energy-coupling factor (ECF) ABC-transporter complex.</text>
</comment>
<feature type="transmembrane region" description="Helical" evidence="9">
    <location>
        <begin position="151"/>
        <end position="179"/>
    </location>
</feature>
<evidence type="ECO:0000256" key="6">
    <source>
        <dbReference type="ARBA" id="ARBA00022989"/>
    </source>
</evidence>
<sequence length="190" mass="20826">MTKTRSNLAKTLAAVMIGVIAFVVMKIEFPIIPIFPFLKMDFSDVIILIGSFLFGPVSGIGMAFIKCFLSLALSGFNILSLVGQIAAFLASICYIVPLYVVSKKNEDKFIMQIAAVVVGTICLTLAMSLANIWLLMPMYAKFANFSFPATYILYGVVPFNVIKGVINGILAVMVIKFVLPQLENFASKRF</sequence>
<dbReference type="PANTHER" id="PTHR38438:SF1">
    <property type="entry name" value="RIBOFLAVIN TRANSPORTER RIBU"/>
    <property type="match status" value="1"/>
</dbReference>
<dbReference type="RefSeq" id="WP_006586634.1">
    <property type="nucleotide sequence ID" value="NZ_CP160088.1"/>
</dbReference>
<evidence type="ECO:0000256" key="1">
    <source>
        <dbReference type="ARBA" id="ARBA00004651"/>
    </source>
</evidence>
<evidence type="ECO:0000313" key="10">
    <source>
        <dbReference type="EMBL" id="MCZ3844858.1"/>
    </source>
</evidence>
<gene>
    <name evidence="10" type="ORF">L2422_04900</name>
</gene>
<accession>A0AAP3GY25</accession>
<comment type="subcellular location">
    <subcellularLocation>
        <location evidence="1">Cell membrane</location>
        <topology evidence="1">Multi-pass membrane protein</topology>
    </subcellularLocation>
</comment>
<comment type="caution">
    <text evidence="10">The sequence shown here is derived from an EMBL/GenBank/DDBJ whole genome shotgun (WGS) entry which is preliminary data.</text>
</comment>
<keyword evidence="3 8" id="KW-0813">Transport</keyword>
<organism evidence="10 11">
    <name type="scientific">Lactobacillus mulieris</name>
    <dbReference type="NCBI Taxonomy" id="2508708"/>
    <lineage>
        <taxon>Bacteria</taxon>
        <taxon>Bacillati</taxon>
        <taxon>Bacillota</taxon>
        <taxon>Bacilli</taxon>
        <taxon>Lactobacillales</taxon>
        <taxon>Lactobacillaceae</taxon>
        <taxon>Lactobacillus</taxon>
    </lineage>
</organism>
<evidence type="ECO:0000256" key="9">
    <source>
        <dbReference type="SAM" id="Phobius"/>
    </source>
</evidence>
<name>A0AAP3GY25_9LACO</name>
<keyword evidence="6 9" id="KW-1133">Transmembrane helix</keyword>
<dbReference type="Gene3D" id="1.10.1760.20">
    <property type="match status" value="1"/>
</dbReference>
<dbReference type="GO" id="GO:0032217">
    <property type="term" value="F:riboflavin transmembrane transporter activity"/>
    <property type="evidence" value="ECO:0007669"/>
    <property type="project" value="UniProtKB-UniRule"/>
</dbReference>
<feature type="transmembrane region" description="Helical" evidence="9">
    <location>
        <begin position="78"/>
        <end position="101"/>
    </location>
</feature>
<feature type="transmembrane region" description="Helical" evidence="9">
    <location>
        <begin position="45"/>
        <end position="72"/>
    </location>
</feature>
<evidence type="ECO:0000256" key="8">
    <source>
        <dbReference type="PIRNR" id="PIRNR037778"/>
    </source>
</evidence>
<dbReference type="AlphaFoldDB" id="A0AAP3GY25"/>
<evidence type="ECO:0000256" key="5">
    <source>
        <dbReference type="ARBA" id="ARBA00022692"/>
    </source>
</evidence>
<evidence type="ECO:0000256" key="7">
    <source>
        <dbReference type="ARBA" id="ARBA00023136"/>
    </source>
</evidence>
<dbReference type="EMBL" id="JAKHLF010000006">
    <property type="protein sequence ID" value="MCZ3844858.1"/>
    <property type="molecule type" value="Genomic_DNA"/>
</dbReference>
<feature type="transmembrane region" description="Helical" evidence="9">
    <location>
        <begin position="12"/>
        <end position="38"/>
    </location>
</feature>
<evidence type="ECO:0000256" key="2">
    <source>
        <dbReference type="ARBA" id="ARBA00005540"/>
    </source>
</evidence>
<keyword evidence="4 8" id="KW-1003">Cell membrane</keyword>
<dbReference type="PANTHER" id="PTHR38438">
    <property type="entry name" value="RIBOFLAVIN TRANSPORTER RIBU"/>
    <property type="match status" value="1"/>
</dbReference>
<comment type="similarity">
    <text evidence="2 8">Belongs to the prokaryotic riboflavin transporter (P-RFT) (TC 2.A.87) family.</text>
</comment>
<protein>
    <recommendedName>
        <fullName evidence="8">Riboflavin transporter</fullName>
    </recommendedName>
</protein>
<keyword evidence="5 9" id="KW-0812">Transmembrane</keyword>
<proteinExistence type="inferred from homology"/>
<evidence type="ECO:0000256" key="4">
    <source>
        <dbReference type="ARBA" id="ARBA00022475"/>
    </source>
</evidence>
<reference evidence="10" key="1">
    <citation type="submission" date="2022-01" db="EMBL/GenBank/DDBJ databases">
        <title>VMRC isolate genome collection.</title>
        <authorList>
            <person name="France M."/>
            <person name="Rutt L."/>
            <person name="Humphrys M."/>
            <person name="Ravel J."/>
        </authorList>
    </citation>
    <scope>NUCLEOTIDE SEQUENCE</scope>
    <source>
        <strain evidence="10">C0127B5</strain>
    </source>
</reference>
<evidence type="ECO:0000256" key="3">
    <source>
        <dbReference type="ARBA" id="ARBA00022448"/>
    </source>
</evidence>
<dbReference type="InterPro" id="IPR024529">
    <property type="entry name" value="ECF_trnsprt_substrate-spec"/>
</dbReference>
<keyword evidence="7 8" id="KW-0472">Membrane</keyword>
<dbReference type="InterPro" id="IPR025720">
    <property type="entry name" value="RibU"/>
</dbReference>
<dbReference type="Proteomes" id="UP001213015">
    <property type="component" value="Unassembled WGS sequence"/>
</dbReference>
<dbReference type="PIRSF" id="PIRSF037778">
    <property type="entry name" value="UCP037778_transp_RibU"/>
    <property type="match status" value="1"/>
</dbReference>